<evidence type="ECO:0000256" key="1">
    <source>
        <dbReference type="SAM" id="Phobius"/>
    </source>
</evidence>
<organism evidence="2 3">
    <name type="scientific">Ridgeia piscesae</name>
    <name type="common">Tubeworm</name>
    <dbReference type="NCBI Taxonomy" id="27915"/>
    <lineage>
        <taxon>Eukaryota</taxon>
        <taxon>Metazoa</taxon>
        <taxon>Spiralia</taxon>
        <taxon>Lophotrochozoa</taxon>
        <taxon>Annelida</taxon>
        <taxon>Polychaeta</taxon>
        <taxon>Sedentaria</taxon>
        <taxon>Canalipalpata</taxon>
        <taxon>Sabellida</taxon>
        <taxon>Siboglinidae</taxon>
        <taxon>Ridgeia</taxon>
    </lineage>
</organism>
<accession>A0AAD9KWY2</accession>
<keyword evidence="1" id="KW-0812">Transmembrane</keyword>
<reference evidence="2" key="1">
    <citation type="journal article" date="2023" name="Mol. Biol. Evol.">
        <title>Third-Generation Sequencing Reveals the Adaptive Role of the Epigenome in Three Deep-Sea Polychaetes.</title>
        <authorList>
            <person name="Perez M."/>
            <person name="Aroh O."/>
            <person name="Sun Y."/>
            <person name="Lan Y."/>
            <person name="Juniper S.K."/>
            <person name="Young C.R."/>
            <person name="Angers B."/>
            <person name="Qian P.Y."/>
        </authorList>
    </citation>
    <scope>NUCLEOTIDE SEQUENCE</scope>
    <source>
        <strain evidence="2">R07B-5</strain>
    </source>
</reference>
<keyword evidence="1" id="KW-0472">Membrane</keyword>
<name>A0AAD9KWY2_RIDPI</name>
<comment type="caution">
    <text evidence="2">The sequence shown here is derived from an EMBL/GenBank/DDBJ whole genome shotgun (WGS) entry which is preliminary data.</text>
</comment>
<keyword evidence="1" id="KW-1133">Transmembrane helix</keyword>
<keyword evidence="3" id="KW-1185">Reference proteome</keyword>
<feature type="transmembrane region" description="Helical" evidence="1">
    <location>
        <begin position="93"/>
        <end position="116"/>
    </location>
</feature>
<evidence type="ECO:0000313" key="3">
    <source>
        <dbReference type="Proteomes" id="UP001209878"/>
    </source>
</evidence>
<dbReference type="EMBL" id="JAODUO010000527">
    <property type="protein sequence ID" value="KAK2178850.1"/>
    <property type="molecule type" value="Genomic_DNA"/>
</dbReference>
<evidence type="ECO:0000313" key="2">
    <source>
        <dbReference type="EMBL" id="KAK2178850.1"/>
    </source>
</evidence>
<dbReference type="Proteomes" id="UP001209878">
    <property type="component" value="Unassembled WGS sequence"/>
</dbReference>
<gene>
    <name evidence="2" type="ORF">NP493_527g06033</name>
</gene>
<dbReference type="AlphaFoldDB" id="A0AAD9KWY2"/>
<proteinExistence type="predicted"/>
<protein>
    <submittedName>
        <fullName evidence="2">Uncharacterized protein</fullName>
    </submittedName>
</protein>
<sequence length="185" mass="20514">MQPVIDVAMNTCDECARIYADGARLWMNISAEATRLTTRQEPPLDTRRLHSAAVDLASDCRRYRAALANATAAYVDAIVTSLHHVTSSADGRIALMAILLLMTLVLCPALCVNYVLAAERTMAVLRQGMTTMAATMGDIDEEKCRTEKLVHKVYIGLFVRPTKRLLLICQRRNTLSLIIIIIILI</sequence>